<keyword evidence="3 9" id="KW-1003">Cell membrane</keyword>
<evidence type="ECO:0000313" key="11">
    <source>
        <dbReference type="EMBL" id="WFD09258.1"/>
    </source>
</evidence>
<evidence type="ECO:0000256" key="6">
    <source>
        <dbReference type="ARBA" id="ARBA00022989"/>
    </source>
</evidence>
<dbReference type="RefSeq" id="WP_277731181.1">
    <property type="nucleotide sequence ID" value="NZ_CP120733.1"/>
</dbReference>
<dbReference type="Pfam" id="PF07549">
    <property type="entry name" value="Sec_GG"/>
    <property type="match status" value="1"/>
</dbReference>
<evidence type="ECO:0000256" key="2">
    <source>
        <dbReference type="ARBA" id="ARBA00022448"/>
    </source>
</evidence>
<evidence type="ECO:0000256" key="1">
    <source>
        <dbReference type="ARBA" id="ARBA00004651"/>
    </source>
</evidence>
<evidence type="ECO:0000313" key="12">
    <source>
        <dbReference type="Proteomes" id="UP001222800"/>
    </source>
</evidence>
<keyword evidence="6 9" id="KW-1133">Transmembrane helix</keyword>
<evidence type="ECO:0000256" key="7">
    <source>
        <dbReference type="ARBA" id="ARBA00023010"/>
    </source>
</evidence>
<dbReference type="EMBL" id="CP120733">
    <property type="protein sequence ID" value="WFD09258.1"/>
    <property type="molecule type" value="Genomic_DNA"/>
</dbReference>
<keyword evidence="5 9" id="KW-0653">Protein transport</keyword>
<sequence>MKIIERTKLWFGLSLAIMAIGLVIILTTGLNFGIDFTGGTLMEINLHKTVSTQEIRNITNEYDKDMTINFVGAEKETIQIKTKKDFDSDKRQEVFNKFKEKYNLKEEQPEKAEQFGATVGKEIRNNAIISTLIAAVGMLIYVSFRFEFSYGIASIIALVHDVIILICAYAIFRVPVNSPFVAAVLTVVGYSINDTIVVFDRIRENMKHAKRNDYVNVANQSISSTISRSINTSVTTLVAITSLYVIGVDAIKDFTLPLIVGMAAGTYSSIFIASPTWVLIKQKTKF</sequence>
<evidence type="ECO:0000259" key="10">
    <source>
        <dbReference type="Pfam" id="PF02355"/>
    </source>
</evidence>
<dbReference type="SUPFAM" id="SSF82866">
    <property type="entry name" value="Multidrug efflux transporter AcrB transmembrane domain"/>
    <property type="match status" value="1"/>
</dbReference>
<feature type="transmembrane region" description="Helical" evidence="9">
    <location>
        <begin position="178"/>
        <end position="199"/>
    </location>
</feature>
<accession>A0ABY8E8N7</accession>
<evidence type="ECO:0000256" key="3">
    <source>
        <dbReference type="ARBA" id="ARBA00022475"/>
    </source>
</evidence>
<evidence type="ECO:0000256" key="5">
    <source>
        <dbReference type="ARBA" id="ARBA00022927"/>
    </source>
</evidence>
<gene>
    <name evidence="9 11" type="primary">secF</name>
    <name evidence="11" type="ORF">P4S50_12785</name>
</gene>
<dbReference type="InterPro" id="IPR005665">
    <property type="entry name" value="SecF_bac"/>
</dbReference>
<dbReference type="InterPro" id="IPR055344">
    <property type="entry name" value="SecD_SecF_C_bact"/>
</dbReference>
<keyword evidence="12" id="KW-1185">Reference proteome</keyword>
<dbReference type="Pfam" id="PF02355">
    <property type="entry name" value="SecD_SecF_C"/>
    <property type="match status" value="1"/>
</dbReference>
<feature type="domain" description="Protein export membrane protein SecD/SecF C-terminal" evidence="10">
    <location>
        <begin position="106"/>
        <end position="282"/>
    </location>
</feature>
<reference evidence="11 12" key="1">
    <citation type="submission" date="2023-03" db="EMBL/GenBank/DDBJ databases">
        <title>Complete genome sequence of Tepidibacter sp. SWIR-1, isolated from a deep-sea hydrothermal vent.</title>
        <authorList>
            <person name="Li X."/>
        </authorList>
    </citation>
    <scope>NUCLEOTIDE SEQUENCE [LARGE SCALE GENOMIC DNA]</scope>
    <source>
        <strain evidence="11 12">SWIR-1</strain>
    </source>
</reference>
<evidence type="ECO:0000256" key="8">
    <source>
        <dbReference type="ARBA" id="ARBA00023136"/>
    </source>
</evidence>
<dbReference type="PANTHER" id="PTHR30081:SF8">
    <property type="entry name" value="PROTEIN TRANSLOCASE SUBUNIT SECF"/>
    <property type="match status" value="1"/>
</dbReference>
<feature type="transmembrane region" description="Helical" evidence="9">
    <location>
        <begin position="9"/>
        <end position="34"/>
    </location>
</feature>
<name>A0ABY8E8N7_9FIRM</name>
<keyword evidence="4 9" id="KW-0812">Transmembrane</keyword>
<feature type="transmembrane region" description="Helical" evidence="9">
    <location>
        <begin position="230"/>
        <end position="248"/>
    </location>
</feature>
<dbReference type="PRINTS" id="PR01755">
    <property type="entry name" value="SECFTRNLCASE"/>
</dbReference>
<keyword evidence="2 9" id="KW-0813">Transport</keyword>
<dbReference type="NCBIfam" id="TIGR00916">
    <property type="entry name" value="2A0604s01"/>
    <property type="match status" value="1"/>
</dbReference>
<evidence type="ECO:0000256" key="9">
    <source>
        <dbReference type="HAMAP-Rule" id="MF_01464"/>
    </source>
</evidence>
<dbReference type="Gene3D" id="1.20.1640.10">
    <property type="entry name" value="Multidrug efflux transporter AcrB transmembrane domain"/>
    <property type="match status" value="1"/>
</dbReference>
<evidence type="ECO:0000256" key="4">
    <source>
        <dbReference type="ARBA" id="ARBA00022692"/>
    </source>
</evidence>
<comment type="function">
    <text evidence="9">Part of the Sec protein translocase complex. Interacts with the SecYEG preprotein conducting channel. SecDF uses the proton motive force (PMF) to complete protein translocation after the ATP-dependent function of SecA.</text>
</comment>
<dbReference type="InterPro" id="IPR022813">
    <property type="entry name" value="SecD/SecF_arch_bac"/>
</dbReference>
<proteinExistence type="inferred from homology"/>
<dbReference type="InterPro" id="IPR022645">
    <property type="entry name" value="SecD/SecF_bac"/>
</dbReference>
<dbReference type="PANTHER" id="PTHR30081">
    <property type="entry name" value="PROTEIN-EXPORT MEMBRANE PROTEIN SEC"/>
    <property type="match status" value="1"/>
</dbReference>
<dbReference type="HAMAP" id="MF_01464_B">
    <property type="entry name" value="SecF_B"/>
    <property type="match status" value="1"/>
</dbReference>
<comment type="subcellular location">
    <subcellularLocation>
        <location evidence="1 9">Cell membrane</location>
        <topology evidence="1 9">Multi-pass membrane protein</topology>
    </subcellularLocation>
</comment>
<dbReference type="InterPro" id="IPR022646">
    <property type="entry name" value="SecD/SecF_CS"/>
</dbReference>
<organism evidence="11 12">
    <name type="scientific">Tepidibacter hydrothermalis</name>
    <dbReference type="NCBI Taxonomy" id="3036126"/>
    <lineage>
        <taxon>Bacteria</taxon>
        <taxon>Bacillati</taxon>
        <taxon>Bacillota</taxon>
        <taxon>Clostridia</taxon>
        <taxon>Peptostreptococcales</taxon>
        <taxon>Peptostreptococcaceae</taxon>
        <taxon>Tepidibacter</taxon>
    </lineage>
</organism>
<feature type="transmembrane region" description="Helical" evidence="9">
    <location>
        <begin position="254"/>
        <end position="280"/>
    </location>
</feature>
<dbReference type="NCBIfam" id="TIGR00966">
    <property type="entry name" value="transloc_SecF"/>
    <property type="match status" value="1"/>
</dbReference>
<feature type="transmembrane region" description="Helical" evidence="9">
    <location>
        <begin position="127"/>
        <end position="144"/>
    </location>
</feature>
<protein>
    <recommendedName>
        <fullName evidence="9">Protein-export membrane protein SecF</fullName>
    </recommendedName>
</protein>
<feature type="transmembrane region" description="Helical" evidence="9">
    <location>
        <begin position="151"/>
        <end position="172"/>
    </location>
</feature>
<keyword evidence="8 9" id="KW-0472">Membrane</keyword>
<dbReference type="Proteomes" id="UP001222800">
    <property type="component" value="Chromosome"/>
</dbReference>
<keyword evidence="7 9" id="KW-0811">Translocation</keyword>
<dbReference type="InterPro" id="IPR048634">
    <property type="entry name" value="SecD_SecF_C"/>
</dbReference>
<comment type="subunit">
    <text evidence="9">Forms a complex with SecD. Part of the essential Sec protein translocation apparatus which comprises SecA, SecYEG and auxiliary proteins SecDF. Other proteins may also be involved.</text>
</comment>
<comment type="similarity">
    <text evidence="9">Belongs to the SecD/SecF family. SecF subfamily.</text>
</comment>